<dbReference type="GO" id="GO:0005737">
    <property type="term" value="C:cytoplasm"/>
    <property type="evidence" value="ECO:0007669"/>
    <property type="project" value="TreeGrafter"/>
</dbReference>
<name>D3AHB3_9FIRM</name>
<dbReference type="Gene3D" id="3.90.1150.130">
    <property type="match status" value="1"/>
</dbReference>
<dbReference type="InterPro" id="IPR000192">
    <property type="entry name" value="Aminotrans_V_dom"/>
</dbReference>
<proteinExistence type="predicted"/>
<protein>
    <submittedName>
        <fullName evidence="3">Uncharacterized protein</fullName>
    </submittedName>
</protein>
<evidence type="ECO:0000259" key="2">
    <source>
        <dbReference type="Pfam" id="PF22475"/>
    </source>
</evidence>
<dbReference type="Pfam" id="PF22475">
    <property type="entry name" value="YhfS-like_C"/>
    <property type="match status" value="1"/>
</dbReference>
<dbReference type="AlphaFoldDB" id="D3AHB3"/>
<dbReference type="PANTHER" id="PTHR43797:SF2">
    <property type="entry name" value="HOMOCYSTEINE_CYSTEINE SYNTHASE"/>
    <property type="match status" value="1"/>
</dbReference>
<feature type="domain" description="YhfS-like C-terminal" evidence="2">
    <location>
        <begin position="274"/>
        <end position="374"/>
    </location>
</feature>
<feature type="domain" description="Aminotransferase class V" evidence="1">
    <location>
        <begin position="62"/>
        <end position="245"/>
    </location>
</feature>
<dbReference type="GO" id="GO:0004124">
    <property type="term" value="F:cysteine synthase activity"/>
    <property type="evidence" value="ECO:0007669"/>
    <property type="project" value="TreeGrafter"/>
</dbReference>
<dbReference type="GO" id="GO:0006535">
    <property type="term" value="P:cysteine biosynthetic process from serine"/>
    <property type="evidence" value="ECO:0007669"/>
    <property type="project" value="TreeGrafter"/>
</dbReference>
<dbReference type="Pfam" id="PF00266">
    <property type="entry name" value="Aminotran_5"/>
    <property type="match status" value="1"/>
</dbReference>
<dbReference type="EMBL" id="ACIO01000237">
    <property type="protein sequence ID" value="EFC98806.1"/>
    <property type="molecule type" value="Genomic_DNA"/>
</dbReference>
<dbReference type="InterPro" id="IPR015421">
    <property type="entry name" value="PyrdxlP-dep_Trfase_major"/>
</dbReference>
<dbReference type="GO" id="GO:0003961">
    <property type="term" value="F:O-acetylhomoserine aminocarboxypropyltransferase activity"/>
    <property type="evidence" value="ECO:0007669"/>
    <property type="project" value="TreeGrafter"/>
</dbReference>
<dbReference type="SUPFAM" id="SSF53383">
    <property type="entry name" value="PLP-dependent transferases"/>
    <property type="match status" value="1"/>
</dbReference>
<dbReference type="InterPro" id="IPR006235">
    <property type="entry name" value="OAc-hSer/O-AcSer_sulfhydrylase"/>
</dbReference>
<reference evidence="3 4" key="1">
    <citation type="submission" date="2010-01" db="EMBL/GenBank/DDBJ databases">
        <authorList>
            <person name="Weinstock G."/>
            <person name="Sodergren E."/>
            <person name="Clifton S."/>
            <person name="Fulton L."/>
            <person name="Fulton B."/>
            <person name="Courtney L."/>
            <person name="Fronick C."/>
            <person name="Harrison M."/>
            <person name="Strong C."/>
            <person name="Farmer C."/>
            <person name="Delahaunty K."/>
            <person name="Markovic C."/>
            <person name="Hall O."/>
            <person name="Minx P."/>
            <person name="Tomlinson C."/>
            <person name="Mitreva M."/>
            <person name="Nelson J."/>
            <person name="Hou S."/>
            <person name="Wollam A."/>
            <person name="Pepin K.H."/>
            <person name="Johnson M."/>
            <person name="Bhonagiri V."/>
            <person name="Nash W.E."/>
            <person name="Warren W."/>
            <person name="Chinwalla A."/>
            <person name="Mardis E.R."/>
            <person name="Wilson R.K."/>
        </authorList>
    </citation>
    <scope>NUCLEOTIDE SEQUENCE [LARGE SCALE GENOMIC DNA]</scope>
    <source>
        <strain evidence="3 4">DSM 13479</strain>
    </source>
</reference>
<comment type="caution">
    <text evidence="3">The sequence shown here is derived from an EMBL/GenBank/DDBJ whole genome shotgun (WGS) entry which is preliminary data.</text>
</comment>
<organism evidence="3 4">
    <name type="scientific">Hungatella hathewayi DSM 13479</name>
    <dbReference type="NCBI Taxonomy" id="566550"/>
    <lineage>
        <taxon>Bacteria</taxon>
        <taxon>Bacillati</taxon>
        <taxon>Bacillota</taxon>
        <taxon>Clostridia</taxon>
        <taxon>Lachnospirales</taxon>
        <taxon>Lachnospiraceae</taxon>
        <taxon>Hungatella</taxon>
    </lineage>
</organism>
<evidence type="ECO:0000313" key="4">
    <source>
        <dbReference type="Proteomes" id="UP000004968"/>
    </source>
</evidence>
<gene>
    <name evidence="3" type="ORF">CLOSTHATH_03001</name>
</gene>
<accession>D3AHB3</accession>
<evidence type="ECO:0000313" key="3">
    <source>
        <dbReference type="EMBL" id="EFC98806.1"/>
    </source>
</evidence>
<dbReference type="GO" id="GO:0071269">
    <property type="term" value="P:L-homocysteine biosynthetic process"/>
    <property type="evidence" value="ECO:0007669"/>
    <property type="project" value="TreeGrafter"/>
</dbReference>
<dbReference type="Proteomes" id="UP000004968">
    <property type="component" value="Unassembled WGS sequence"/>
</dbReference>
<sequence length="382" mass="41960">MIYRVFLASQTASVKGERMQTYPLQSMSVEEAAMLQFQVVDCITKVFEGHESLTRGDLGVVMGINMPVTTRKAEKVIAEVFGAEACILVRGAGSAAIRFGLHSMMGPGDRLLVHRAPIYNTTAASLEMMGIEAVEADFNDSKEIRRVLTDNPDIKGALVQYTRQLPEDRYDMHEVVRVIKQTADIPVLTDDNYAAMKVKDIGVQCGADLSCFSAFKLLGPEGVGVIVGKQELVGRLVKESYSGGMQVQGHEALDVLHGMVYAPVSLALSARVNEECVRRLNSGEIPAVKQAFLANAQSKVLLVEFRENIAERVLEEAEKSGAAPNPVGAESKYELVPMFYRISGTFRKADPELEHRMIRINPMRAGADTVLRIIKESVERVV</sequence>
<evidence type="ECO:0000259" key="1">
    <source>
        <dbReference type="Pfam" id="PF00266"/>
    </source>
</evidence>
<dbReference type="PANTHER" id="PTHR43797">
    <property type="entry name" value="HOMOCYSTEINE/CYSTEINE SYNTHASE"/>
    <property type="match status" value="1"/>
</dbReference>
<dbReference type="InterPro" id="IPR015424">
    <property type="entry name" value="PyrdxlP-dep_Trfase"/>
</dbReference>
<dbReference type="HOGENOM" id="CLU_766715_0_0_9"/>
<dbReference type="InterPro" id="IPR054718">
    <property type="entry name" value="YhfS-like_C"/>
</dbReference>
<dbReference type="Gene3D" id="3.40.640.10">
    <property type="entry name" value="Type I PLP-dependent aspartate aminotransferase-like (Major domain)"/>
    <property type="match status" value="1"/>
</dbReference>